<feature type="transmembrane region" description="Helical" evidence="1">
    <location>
        <begin position="160"/>
        <end position="182"/>
    </location>
</feature>
<evidence type="ECO:0000256" key="1">
    <source>
        <dbReference type="SAM" id="Phobius"/>
    </source>
</evidence>
<keyword evidence="1" id="KW-1133">Transmembrane helix</keyword>
<dbReference type="NCBIfam" id="NF041644">
    <property type="entry name" value="CBO0543_fam"/>
    <property type="match status" value="1"/>
</dbReference>
<sequence>MSDAQIKMLEELRNAHQELGVTLLDYWQQYSGLNTIQFWINLIMLLAPLVILYMKIDRSRALLLGFFGFNVHTWFTYIDNVGVRFGFWSYPYQAIPFLPVHFGLDAALIPVSFMLLYQYCLNHEKNFYVFALGLCAGLSFVFKPYLVIFNLFQLHNGANYFYLFVFYLIIVGLAIVITNLFLHFEKTTKKNMPN</sequence>
<feature type="transmembrane region" description="Helical" evidence="1">
    <location>
        <begin position="36"/>
        <end position="54"/>
    </location>
</feature>
<dbReference type="EMBL" id="CP020814">
    <property type="protein sequence ID" value="ARK31939.1"/>
    <property type="molecule type" value="Genomic_DNA"/>
</dbReference>
<keyword evidence="1" id="KW-0472">Membrane</keyword>
<name>A0A1X9MER7_9BACI</name>
<dbReference type="Proteomes" id="UP000193006">
    <property type="component" value="Chromosome"/>
</dbReference>
<keyword evidence="1" id="KW-0812">Transmembrane</keyword>
<feature type="transmembrane region" description="Helical" evidence="1">
    <location>
        <begin position="61"/>
        <end position="78"/>
    </location>
</feature>
<dbReference type="RefSeq" id="WP_066156506.1">
    <property type="nucleotide sequence ID" value="NZ_CP020814.1"/>
</dbReference>
<dbReference type="AlphaFoldDB" id="A0A1X9MER7"/>
<reference evidence="2 3" key="1">
    <citation type="submission" date="2017-04" db="EMBL/GenBank/DDBJ databases">
        <title>Bacillus krulwichiae AM31D Genome sequencing and assembly.</title>
        <authorList>
            <person name="Krulwich T.A."/>
            <person name="Anastor L."/>
            <person name="Ehrlich R."/>
            <person name="Ehrlich G.D."/>
            <person name="Janto B."/>
        </authorList>
    </citation>
    <scope>NUCLEOTIDE SEQUENCE [LARGE SCALE GENOMIC DNA]</scope>
    <source>
        <strain evidence="2 3">AM31D</strain>
    </source>
</reference>
<feature type="transmembrane region" description="Helical" evidence="1">
    <location>
        <begin position="98"/>
        <end position="120"/>
    </location>
</feature>
<organism evidence="2 3">
    <name type="scientific">Halalkalibacter krulwichiae</name>
    <dbReference type="NCBI Taxonomy" id="199441"/>
    <lineage>
        <taxon>Bacteria</taxon>
        <taxon>Bacillati</taxon>
        <taxon>Bacillota</taxon>
        <taxon>Bacilli</taxon>
        <taxon>Bacillales</taxon>
        <taxon>Bacillaceae</taxon>
        <taxon>Halalkalibacter</taxon>
    </lineage>
</organism>
<evidence type="ECO:0000313" key="3">
    <source>
        <dbReference type="Proteomes" id="UP000193006"/>
    </source>
</evidence>
<feature type="transmembrane region" description="Helical" evidence="1">
    <location>
        <begin position="127"/>
        <end position="148"/>
    </location>
</feature>
<accession>A0A1X9MER7</accession>
<proteinExistence type="predicted"/>
<keyword evidence="3" id="KW-1185">Reference proteome</keyword>
<dbReference type="STRING" id="199441.BkAM31D_19990"/>
<evidence type="ECO:0000313" key="2">
    <source>
        <dbReference type="EMBL" id="ARK31939.1"/>
    </source>
</evidence>
<dbReference type="InterPro" id="IPR048147">
    <property type="entry name" value="CBO0543-like"/>
</dbReference>
<gene>
    <name evidence="2" type="ORF">BkAM31D_19990</name>
</gene>
<protein>
    <submittedName>
        <fullName evidence="2">Uncharacterized protein</fullName>
    </submittedName>
</protein>
<dbReference type="KEGG" id="bkw:BkAM31D_19990"/>